<protein>
    <recommendedName>
        <fullName evidence="1">Cyanophage baseplate Pam3 plug gp18 domain-containing protein</fullName>
    </recommendedName>
</protein>
<reference evidence="2" key="1">
    <citation type="journal article" date="2015" name="Nature">
        <title>Complex archaea that bridge the gap between prokaryotes and eukaryotes.</title>
        <authorList>
            <person name="Spang A."/>
            <person name="Saw J.H."/>
            <person name="Jorgensen S.L."/>
            <person name="Zaremba-Niedzwiedzka K."/>
            <person name="Martijn J."/>
            <person name="Lind A.E."/>
            <person name="van Eijk R."/>
            <person name="Schleper C."/>
            <person name="Guy L."/>
            <person name="Ettema T.J."/>
        </authorList>
    </citation>
    <scope>NUCLEOTIDE SEQUENCE</scope>
</reference>
<name>A0A0F9MB73_9ZZZZ</name>
<accession>A0A0F9MB73</accession>
<feature type="domain" description="Cyanophage baseplate Pam3 plug gp18" evidence="1">
    <location>
        <begin position="6"/>
        <end position="103"/>
    </location>
</feature>
<dbReference type="EMBL" id="LAZR01004889">
    <property type="protein sequence ID" value="KKN04670.1"/>
    <property type="molecule type" value="Genomic_DNA"/>
</dbReference>
<dbReference type="AlphaFoldDB" id="A0A0F9MB73"/>
<evidence type="ECO:0000259" key="1">
    <source>
        <dbReference type="Pfam" id="PF22479"/>
    </source>
</evidence>
<comment type="caution">
    <text evidence="2">The sequence shown here is derived from an EMBL/GenBank/DDBJ whole genome shotgun (WGS) entry which is preliminary data.</text>
</comment>
<sequence length="110" mass="12547">MATKVIRIAEGLGNFRFQVELESVVFTFVFEFNEREDAWYFDLLQANGTSIRRSFKVTTGFPWLRQVASRPRPNGDLIALDSTQQGLEADFDTLGNLVQFLYEESTTVAT</sequence>
<dbReference type="InterPro" id="IPR054252">
    <property type="entry name" value="Pam3_gp18"/>
</dbReference>
<evidence type="ECO:0000313" key="2">
    <source>
        <dbReference type="EMBL" id="KKN04670.1"/>
    </source>
</evidence>
<dbReference type="Pfam" id="PF22479">
    <property type="entry name" value="Pam3_gp18"/>
    <property type="match status" value="1"/>
</dbReference>
<organism evidence="2">
    <name type="scientific">marine sediment metagenome</name>
    <dbReference type="NCBI Taxonomy" id="412755"/>
    <lineage>
        <taxon>unclassified sequences</taxon>
        <taxon>metagenomes</taxon>
        <taxon>ecological metagenomes</taxon>
    </lineage>
</organism>
<proteinExistence type="predicted"/>
<gene>
    <name evidence="2" type="ORF">LCGC14_1095030</name>
</gene>